<keyword evidence="3" id="KW-0804">Transcription</keyword>
<dbReference type="SUPFAM" id="SSF53822">
    <property type="entry name" value="Periplasmic binding protein-like I"/>
    <property type="match status" value="1"/>
</dbReference>
<comment type="caution">
    <text evidence="5">The sequence shown here is derived from an EMBL/GenBank/DDBJ whole genome shotgun (WGS) entry which is preliminary data.</text>
</comment>
<dbReference type="EMBL" id="BONN01000006">
    <property type="protein sequence ID" value="GIG33255.1"/>
    <property type="molecule type" value="Genomic_DNA"/>
</dbReference>
<dbReference type="CDD" id="cd01392">
    <property type="entry name" value="HTH_LacI"/>
    <property type="match status" value="1"/>
</dbReference>
<evidence type="ECO:0000313" key="5">
    <source>
        <dbReference type="EMBL" id="GIG33255.1"/>
    </source>
</evidence>
<dbReference type="CDD" id="cd06267">
    <property type="entry name" value="PBP1_LacI_sugar_binding-like"/>
    <property type="match status" value="1"/>
</dbReference>
<dbReference type="PRINTS" id="PR00036">
    <property type="entry name" value="HTHLACI"/>
</dbReference>
<organism evidence="5 6">
    <name type="scientific">Cellulomonas oligotrophica</name>
    <dbReference type="NCBI Taxonomy" id="931536"/>
    <lineage>
        <taxon>Bacteria</taxon>
        <taxon>Bacillati</taxon>
        <taxon>Actinomycetota</taxon>
        <taxon>Actinomycetes</taxon>
        <taxon>Micrococcales</taxon>
        <taxon>Cellulomonadaceae</taxon>
        <taxon>Cellulomonas</taxon>
    </lineage>
</organism>
<dbReference type="Pfam" id="PF13377">
    <property type="entry name" value="Peripla_BP_3"/>
    <property type="match status" value="1"/>
</dbReference>
<dbReference type="PROSITE" id="PS50932">
    <property type="entry name" value="HTH_LACI_2"/>
    <property type="match status" value="1"/>
</dbReference>
<dbReference type="Proteomes" id="UP000618382">
    <property type="component" value="Unassembled WGS sequence"/>
</dbReference>
<dbReference type="InterPro" id="IPR010982">
    <property type="entry name" value="Lambda_DNA-bd_dom_sf"/>
</dbReference>
<sequence>MDVAPRRVTAKDVARRAGVSQSTVSYVLNDTPNQTISAATRERVHQAAQDLGYTPSAAARALRRGSSETVLIVLPDAPIGENMALVVETVTEVLEPHGFTVVYRRQKDGHSLAALWHELMPAAIANMAAFPPGDEAAIREAGIPVVSSTLDTGEGPAMRVPQVTVGHVQVDHLVGRGHRHLAFAASDDPQVAEFMTRRLAGVQERCRALGLPEPLVVEVPLDAEGAAGAVRTMRDRDEPVTAVCAYNDEIAFAVLAGMRARGLQAPADLAVIGVDNITIAPFAVPPLTTVDIHADLVGADLGRLVLRLLKPELEVPEPAHESSVDLVVRSST</sequence>
<dbReference type="InterPro" id="IPR028082">
    <property type="entry name" value="Peripla_BP_I"/>
</dbReference>
<proteinExistence type="predicted"/>
<dbReference type="Gene3D" id="3.40.50.2300">
    <property type="match status" value="2"/>
</dbReference>
<dbReference type="Gene3D" id="1.10.260.40">
    <property type="entry name" value="lambda repressor-like DNA-binding domains"/>
    <property type="match status" value="1"/>
</dbReference>
<gene>
    <name evidence="5" type="ORF">Col01nite_24140</name>
</gene>
<evidence type="ECO:0000256" key="2">
    <source>
        <dbReference type="ARBA" id="ARBA00023125"/>
    </source>
</evidence>
<evidence type="ECO:0000313" key="6">
    <source>
        <dbReference type="Proteomes" id="UP000618382"/>
    </source>
</evidence>
<dbReference type="InterPro" id="IPR000843">
    <property type="entry name" value="HTH_LacI"/>
</dbReference>
<dbReference type="SMART" id="SM00354">
    <property type="entry name" value="HTH_LACI"/>
    <property type="match status" value="1"/>
</dbReference>
<feature type="domain" description="HTH lacI-type" evidence="4">
    <location>
        <begin position="8"/>
        <end position="64"/>
    </location>
</feature>
<dbReference type="PANTHER" id="PTHR30146:SF153">
    <property type="entry name" value="LACTOSE OPERON REPRESSOR"/>
    <property type="match status" value="1"/>
</dbReference>
<keyword evidence="2" id="KW-0238">DNA-binding</keyword>
<protein>
    <submittedName>
        <fullName evidence="5">LacI family transcriptional regulator</fullName>
    </submittedName>
</protein>
<evidence type="ECO:0000256" key="3">
    <source>
        <dbReference type="ARBA" id="ARBA00023163"/>
    </source>
</evidence>
<dbReference type="Pfam" id="PF00356">
    <property type="entry name" value="LacI"/>
    <property type="match status" value="1"/>
</dbReference>
<dbReference type="PANTHER" id="PTHR30146">
    <property type="entry name" value="LACI-RELATED TRANSCRIPTIONAL REPRESSOR"/>
    <property type="match status" value="1"/>
</dbReference>
<dbReference type="RefSeq" id="WP_257023413.1">
    <property type="nucleotide sequence ID" value="NZ_BAABFI010000005.1"/>
</dbReference>
<evidence type="ECO:0000256" key="1">
    <source>
        <dbReference type="ARBA" id="ARBA00023015"/>
    </source>
</evidence>
<keyword evidence="1" id="KW-0805">Transcription regulation</keyword>
<dbReference type="InterPro" id="IPR046335">
    <property type="entry name" value="LacI/GalR-like_sensor"/>
</dbReference>
<dbReference type="SUPFAM" id="SSF47413">
    <property type="entry name" value="lambda repressor-like DNA-binding domains"/>
    <property type="match status" value="1"/>
</dbReference>
<accession>A0ABQ4DC38</accession>
<name>A0ABQ4DC38_9CELL</name>
<evidence type="ECO:0000259" key="4">
    <source>
        <dbReference type="PROSITE" id="PS50932"/>
    </source>
</evidence>
<reference evidence="5 6" key="1">
    <citation type="submission" date="2021-01" db="EMBL/GenBank/DDBJ databases">
        <title>Whole genome shotgun sequence of Cellulomonas oligotrophica NBRC 109435.</title>
        <authorList>
            <person name="Komaki H."/>
            <person name="Tamura T."/>
        </authorList>
    </citation>
    <scope>NUCLEOTIDE SEQUENCE [LARGE SCALE GENOMIC DNA]</scope>
    <source>
        <strain evidence="5 6">NBRC 109435</strain>
    </source>
</reference>
<keyword evidence="6" id="KW-1185">Reference proteome</keyword>